<feature type="compositionally biased region" description="Basic and acidic residues" evidence="1">
    <location>
        <begin position="71"/>
        <end position="112"/>
    </location>
</feature>
<feature type="compositionally biased region" description="Basic residues" evidence="1">
    <location>
        <begin position="16"/>
        <end position="36"/>
    </location>
</feature>
<keyword evidence="3" id="KW-1185">Reference proteome</keyword>
<comment type="caution">
    <text evidence="2">The sequence shown here is derived from an EMBL/GenBank/DDBJ whole genome shotgun (WGS) entry which is preliminary data.</text>
</comment>
<accession>A0AA39R5P7</accession>
<gene>
    <name evidence="2" type="ORF">JMJ35_002751</name>
</gene>
<reference evidence="2" key="1">
    <citation type="submission" date="2023-03" db="EMBL/GenBank/DDBJ databases">
        <title>Complete genome of Cladonia borealis.</title>
        <authorList>
            <person name="Park H."/>
        </authorList>
    </citation>
    <scope>NUCLEOTIDE SEQUENCE</scope>
    <source>
        <strain evidence="2">ANT050790</strain>
    </source>
</reference>
<sequence length="112" mass="12689">MPSRSNPNTPSSLRPKTARTIRSKRQNTQRIARNKITKSVPRTSQAIRKAAPLSRKKARKLDKKIGYAKQRAMEETGEVEMKDVEEAKSTSNGPKDDPRDKEEGRMELDAVQ</sequence>
<feature type="compositionally biased region" description="Polar residues" evidence="1">
    <location>
        <begin position="1"/>
        <end position="14"/>
    </location>
</feature>
<evidence type="ECO:0000313" key="3">
    <source>
        <dbReference type="Proteomes" id="UP001166286"/>
    </source>
</evidence>
<dbReference type="Proteomes" id="UP001166286">
    <property type="component" value="Unassembled WGS sequence"/>
</dbReference>
<evidence type="ECO:0000256" key="1">
    <source>
        <dbReference type="SAM" id="MobiDB-lite"/>
    </source>
</evidence>
<protein>
    <submittedName>
        <fullName evidence="2">Uncharacterized protein</fullName>
    </submittedName>
</protein>
<dbReference type="AlphaFoldDB" id="A0AA39R5P7"/>
<proteinExistence type="predicted"/>
<organism evidence="2 3">
    <name type="scientific">Cladonia borealis</name>
    <dbReference type="NCBI Taxonomy" id="184061"/>
    <lineage>
        <taxon>Eukaryota</taxon>
        <taxon>Fungi</taxon>
        <taxon>Dikarya</taxon>
        <taxon>Ascomycota</taxon>
        <taxon>Pezizomycotina</taxon>
        <taxon>Lecanoromycetes</taxon>
        <taxon>OSLEUM clade</taxon>
        <taxon>Lecanoromycetidae</taxon>
        <taxon>Lecanorales</taxon>
        <taxon>Lecanorineae</taxon>
        <taxon>Cladoniaceae</taxon>
        <taxon>Cladonia</taxon>
    </lineage>
</organism>
<evidence type="ECO:0000313" key="2">
    <source>
        <dbReference type="EMBL" id="KAK0515372.1"/>
    </source>
</evidence>
<name>A0AA39R5P7_9LECA</name>
<feature type="region of interest" description="Disordered" evidence="1">
    <location>
        <begin position="1"/>
        <end position="112"/>
    </location>
</feature>
<dbReference type="EMBL" id="JAFEKC020000004">
    <property type="protein sequence ID" value="KAK0515372.1"/>
    <property type="molecule type" value="Genomic_DNA"/>
</dbReference>